<dbReference type="GO" id="GO:0005765">
    <property type="term" value="C:lysosomal membrane"/>
    <property type="evidence" value="ECO:0007669"/>
    <property type="project" value="UniProtKB-SubCell"/>
</dbReference>
<dbReference type="SMART" id="SM00714">
    <property type="entry name" value="LITAF"/>
    <property type="match status" value="1"/>
</dbReference>
<evidence type="ECO:0000256" key="1">
    <source>
        <dbReference type="ARBA" id="ARBA00004414"/>
    </source>
</evidence>
<dbReference type="InterPro" id="IPR006629">
    <property type="entry name" value="LITAF"/>
</dbReference>
<dbReference type="PANTHER" id="PTHR23292:SF6">
    <property type="entry name" value="FI16602P1-RELATED"/>
    <property type="match status" value="1"/>
</dbReference>
<evidence type="ECO:0000256" key="4">
    <source>
        <dbReference type="ARBA" id="ARBA00005975"/>
    </source>
</evidence>
<dbReference type="PROSITE" id="PS51837">
    <property type="entry name" value="LITAF"/>
    <property type="match status" value="1"/>
</dbReference>
<dbReference type="GO" id="GO:0008270">
    <property type="term" value="F:zinc ion binding"/>
    <property type="evidence" value="ECO:0007669"/>
    <property type="project" value="TreeGrafter"/>
</dbReference>
<comment type="subcellular location">
    <subcellularLocation>
        <location evidence="2">Endosome membrane</location>
        <topology evidence="2">Peripheral membrane protein</topology>
    </subcellularLocation>
    <subcellularLocation>
        <location evidence="1">Late endosome membrane</location>
    </subcellularLocation>
    <subcellularLocation>
        <location evidence="3">Lysosome membrane</location>
        <topology evidence="3">Peripheral membrane protein</topology>
        <orientation evidence="3">Cytoplasmic side</orientation>
    </subcellularLocation>
</comment>
<evidence type="ECO:0000256" key="9">
    <source>
        <dbReference type="SAM" id="Phobius"/>
    </source>
</evidence>
<proteinExistence type="inferred from homology"/>
<evidence type="ECO:0000256" key="7">
    <source>
        <dbReference type="ARBA" id="ARBA00023136"/>
    </source>
</evidence>
<feature type="region of interest" description="Disordered" evidence="8">
    <location>
        <begin position="1"/>
        <end position="24"/>
    </location>
</feature>
<comment type="similarity">
    <text evidence="4">Belongs to the CDIP1/LITAF family.</text>
</comment>
<sequence>MDSKISPNNNTNENDTEQLPSPPPPYIEVGSQGFQNGNVTYILPPNVVPPNQFVLAEGPPILNSYPNVHHNNYSRGYCHNYRSTRYPSTLYCYKCNRYVFSVVSYEKGKKFKRNLLILLFFCLLCPPFICIIPILLLTDSLKDSVHKCPSCGTVIGVHVVY</sequence>
<evidence type="ECO:0000256" key="2">
    <source>
        <dbReference type="ARBA" id="ARBA00004481"/>
    </source>
</evidence>
<dbReference type="Proteomes" id="UP000046392">
    <property type="component" value="Unplaced"/>
</dbReference>
<keyword evidence="9" id="KW-1133">Transmembrane helix</keyword>
<dbReference type="AlphaFoldDB" id="A0A0N5C582"/>
<feature type="compositionally biased region" description="Polar residues" evidence="8">
    <location>
        <begin position="1"/>
        <end position="19"/>
    </location>
</feature>
<keyword evidence="5" id="KW-0479">Metal-binding</keyword>
<keyword evidence="6" id="KW-0862">Zinc</keyword>
<evidence type="ECO:0000256" key="3">
    <source>
        <dbReference type="ARBA" id="ARBA00004630"/>
    </source>
</evidence>
<keyword evidence="11" id="KW-1185">Reference proteome</keyword>
<name>A0A0N5C582_STREA</name>
<evidence type="ECO:0000259" key="10">
    <source>
        <dbReference type="PROSITE" id="PS51837"/>
    </source>
</evidence>
<dbReference type="GO" id="GO:0031902">
    <property type="term" value="C:late endosome membrane"/>
    <property type="evidence" value="ECO:0007669"/>
    <property type="project" value="UniProtKB-SubCell"/>
</dbReference>
<evidence type="ECO:0000313" key="11">
    <source>
        <dbReference type="Proteomes" id="UP000046392"/>
    </source>
</evidence>
<dbReference type="InterPro" id="IPR037519">
    <property type="entry name" value="LITAF_fam"/>
</dbReference>
<dbReference type="Pfam" id="PF10601">
    <property type="entry name" value="zf-LITAF-like"/>
    <property type="match status" value="1"/>
</dbReference>
<dbReference type="WBParaSite" id="SPAL_0001310900.1">
    <property type="protein sequence ID" value="SPAL_0001310900.1"/>
    <property type="gene ID" value="SPAL_0001310900"/>
</dbReference>
<reference evidence="12" key="1">
    <citation type="submission" date="2017-02" db="UniProtKB">
        <authorList>
            <consortium name="WormBaseParasite"/>
        </authorList>
    </citation>
    <scope>IDENTIFICATION</scope>
</reference>
<dbReference type="PANTHER" id="PTHR23292">
    <property type="entry name" value="LIPOPOLYSACCHARIDE-INDUCED TUMOR NECROSIS FACTOR-ALPHA FACTOR"/>
    <property type="match status" value="1"/>
</dbReference>
<keyword evidence="9" id="KW-0812">Transmembrane</keyword>
<feature type="domain" description="LITAF" evidence="10">
    <location>
        <begin position="72"/>
        <end position="160"/>
    </location>
</feature>
<evidence type="ECO:0000256" key="5">
    <source>
        <dbReference type="ARBA" id="ARBA00022723"/>
    </source>
</evidence>
<evidence type="ECO:0000256" key="8">
    <source>
        <dbReference type="SAM" id="MobiDB-lite"/>
    </source>
</evidence>
<keyword evidence="7 9" id="KW-0472">Membrane</keyword>
<feature type="transmembrane region" description="Helical" evidence="9">
    <location>
        <begin position="115"/>
        <end position="137"/>
    </location>
</feature>
<evidence type="ECO:0000256" key="6">
    <source>
        <dbReference type="ARBA" id="ARBA00022833"/>
    </source>
</evidence>
<evidence type="ECO:0000313" key="12">
    <source>
        <dbReference type="WBParaSite" id="SPAL_0001310900.1"/>
    </source>
</evidence>
<protein>
    <submittedName>
        <fullName evidence="12">LITAF domain-containing protein</fullName>
    </submittedName>
</protein>
<accession>A0A0N5C582</accession>
<organism evidence="11 12">
    <name type="scientific">Strongyloides papillosus</name>
    <name type="common">Intestinal threadworm</name>
    <dbReference type="NCBI Taxonomy" id="174720"/>
    <lineage>
        <taxon>Eukaryota</taxon>
        <taxon>Metazoa</taxon>
        <taxon>Ecdysozoa</taxon>
        <taxon>Nematoda</taxon>
        <taxon>Chromadorea</taxon>
        <taxon>Rhabditida</taxon>
        <taxon>Tylenchina</taxon>
        <taxon>Panagrolaimomorpha</taxon>
        <taxon>Strongyloidoidea</taxon>
        <taxon>Strongyloididae</taxon>
        <taxon>Strongyloides</taxon>
    </lineage>
</organism>